<evidence type="ECO:0000313" key="2">
    <source>
        <dbReference type="Proteomes" id="UP001056291"/>
    </source>
</evidence>
<protein>
    <submittedName>
        <fullName evidence="1">DUF2161 family putative PD-(D/E)XK-type phosphodiesterase</fullName>
    </submittedName>
</protein>
<reference evidence="1" key="1">
    <citation type="submission" date="2022-06" db="EMBL/GenBank/DDBJ databases">
        <title>Sneathiella actinostolidae sp. nov., isolated from a sea anemonein the Western Pacific Ocean.</title>
        <authorList>
            <person name="Wei M.J."/>
        </authorList>
    </citation>
    <scope>NUCLEOTIDE SEQUENCE</scope>
    <source>
        <strain evidence="1">PHK-P5</strain>
    </source>
</reference>
<name>A0ABY4W582_9PROT</name>
<accession>A0ABY4W582</accession>
<dbReference type="InterPro" id="IPR018679">
    <property type="entry name" value="DUF2161"/>
</dbReference>
<dbReference type="Proteomes" id="UP001056291">
    <property type="component" value="Chromosome"/>
</dbReference>
<dbReference type="RefSeq" id="WP_251935461.1">
    <property type="nucleotide sequence ID" value="NZ_CP098747.1"/>
</dbReference>
<organism evidence="1 2">
    <name type="scientific">Sneathiella marina</name>
    <dbReference type="NCBI Taxonomy" id="2950108"/>
    <lineage>
        <taxon>Bacteria</taxon>
        <taxon>Pseudomonadati</taxon>
        <taxon>Pseudomonadota</taxon>
        <taxon>Alphaproteobacteria</taxon>
        <taxon>Sneathiellales</taxon>
        <taxon>Sneathiellaceae</taxon>
        <taxon>Sneathiella</taxon>
    </lineage>
</organism>
<sequence>MTKETDLYHPVKSLLEAKGYEVKAEVKGCDVVGVKEGSPVVIIELKLLFSLELVLQGINRQNMTDDVYMAVLAPDTALKRKNWRARQRGYVKLCRQLGLGLMTVAPEPLPQGVVSVLLDPKPYAPRKSNARKTRLVAEFQRRKGDPNTGGTNRTKIMTAYRQDALRCAQALVTEKAMKVADIRKAAAVQNAASILQKNHYGWFERTARGIYCLTSAGHESLAANKEVLLISRDQRQDKK</sequence>
<dbReference type="Pfam" id="PF09929">
    <property type="entry name" value="DUF2161"/>
    <property type="match status" value="1"/>
</dbReference>
<gene>
    <name evidence="1" type="ORF">NBZ79_03195</name>
</gene>
<keyword evidence="2" id="KW-1185">Reference proteome</keyword>
<evidence type="ECO:0000313" key="1">
    <source>
        <dbReference type="EMBL" id="USG61979.1"/>
    </source>
</evidence>
<proteinExistence type="predicted"/>
<dbReference type="EMBL" id="CP098747">
    <property type="protein sequence ID" value="USG61979.1"/>
    <property type="molecule type" value="Genomic_DNA"/>
</dbReference>